<evidence type="ECO:0008006" key="4">
    <source>
        <dbReference type="Google" id="ProtNLM"/>
    </source>
</evidence>
<dbReference type="Proteomes" id="UP001485459">
    <property type="component" value="Chromosome"/>
</dbReference>
<proteinExistence type="predicted"/>
<sequence>MTTSLTTKSPTTNNFTPEQAIADNHAFRNQSNTGMPVAQYRPLQPFSPPSDFTKSTFKSSGSPHFHTM</sequence>
<feature type="compositionally biased region" description="Polar residues" evidence="1">
    <location>
        <begin position="50"/>
        <end position="62"/>
    </location>
</feature>
<evidence type="ECO:0000256" key="1">
    <source>
        <dbReference type="SAM" id="MobiDB-lite"/>
    </source>
</evidence>
<evidence type="ECO:0000313" key="3">
    <source>
        <dbReference type="Proteomes" id="UP001485459"/>
    </source>
</evidence>
<protein>
    <recommendedName>
        <fullName evidence="4">Homogentisate 1,2-dioxygenase</fullName>
    </recommendedName>
</protein>
<organism evidence="2 3">
    <name type="scientific">Chitinophaga pollutisoli</name>
    <dbReference type="NCBI Taxonomy" id="3133966"/>
    <lineage>
        <taxon>Bacteria</taxon>
        <taxon>Pseudomonadati</taxon>
        <taxon>Bacteroidota</taxon>
        <taxon>Chitinophagia</taxon>
        <taxon>Chitinophagales</taxon>
        <taxon>Chitinophagaceae</taxon>
        <taxon>Chitinophaga</taxon>
    </lineage>
</organism>
<keyword evidence="3" id="KW-1185">Reference proteome</keyword>
<reference evidence="3" key="1">
    <citation type="submission" date="2024-03" db="EMBL/GenBank/DDBJ databases">
        <title>Chitinophaga horti sp. nov., isolated from garden soil.</title>
        <authorList>
            <person name="Lee D.S."/>
            <person name="Han D.M."/>
            <person name="Baek J.H."/>
            <person name="Choi D.G."/>
            <person name="Jeon J.H."/>
            <person name="Jeon C.O."/>
        </authorList>
    </citation>
    <scope>NUCLEOTIDE SEQUENCE [LARGE SCALE GENOMIC DNA]</scope>
    <source>
        <strain evidence="3">GPA1</strain>
    </source>
</reference>
<gene>
    <name evidence="2" type="ORF">WJU16_03800</name>
</gene>
<name>A0ABZ2YQT2_9BACT</name>
<feature type="compositionally biased region" description="Low complexity" evidence="1">
    <location>
        <begin position="1"/>
        <end position="12"/>
    </location>
</feature>
<feature type="region of interest" description="Disordered" evidence="1">
    <location>
        <begin position="1"/>
        <end position="68"/>
    </location>
</feature>
<dbReference type="EMBL" id="CP149822">
    <property type="protein sequence ID" value="WZN42159.1"/>
    <property type="molecule type" value="Genomic_DNA"/>
</dbReference>
<accession>A0ABZ2YQT2</accession>
<evidence type="ECO:0000313" key="2">
    <source>
        <dbReference type="EMBL" id="WZN42159.1"/>
    </source>
</evidence>
<dbReference type="RefSeq" id="WP_341836995.1">
    <property type="nucleotide sequence ID" value="NZ_CP149822.1"/>
</dbReference>